<feature type="transmembrane region" description="Helical" evidence="2">
    <location>
        <begin position="233"/>
        <end position="251"/>
    </location>
</feature>
<dbReference type="InterPro" id="IPR036300">
    <property type="entry name" value="MIR_dom_sf"/>
</dbReference>
<keyword evidence="2" id="KW-1133">Transmembrane helix</keyword>
<evidence type="ECO:0000259" key="3">
    <source>
        <dbReference type="PROSITE" id="PS50919"/>
    </source>
</evidence>
<feature type="domain" description="MIR" evidence="3">
    <location>
        <begin position="26"/>
        <end position="82"/>
    </location>
</feature>
<evidence type="ECO:0000313" key="4">
    <source>
        <dbReference type="EMBL" id="KAF6750520.1"/>
    </source>
</evidence>
<dbReference type="Proteomes" id="UP000521943">
    <property type="component" value="Unassembled WGS sequence"/>
</dbReference>
<dbReference type="InterPro" id="IPR032421">
    <property type="entry name" value="PMT_4TMC"/>
</dbReference>
<comment type="subcellular location">
    <subcellularLocation>
        <location evidence="2">Endoplasmic reticulum membrane</location>
        <topology evidence="2">Multi-pass membrane protein</topology>
    </subcellularLocation>
</comment>
<dbReference type="SMART" id="SM00472">
    <property type="entry name" value="MIR"/>
    <property type="match status" value="2"/>
</dbReference>
<keyword evidence="2" id="KW-0472">Membrane</keyword>
<keyword evidence="2" id="KW-0328">Glycosyltransferase</keyword>
<dbReference type="AlphaFoldDB" id="A0A8H6HPV7"/>
<keyword evidence="2" id="KW-0812">Transmembrane</keyword>
<dbReference type="InterPro" id="IPR027005">
    <property type="entry name" value="PMT-like"/>
</dbReference>
<dbReference type="OrthoDB" id="292747at2759"/>
<evidence type="ECO:0000256" key="1">
    <source>
        <dbReference type="ARBA" id="ARBA00022737"/>
    </source>
</evidence>
<evidence type="ECO:0000256" key="2">
    <source>
        <dbReference type="RuleBase" id="RU367007"/>
    </source>
</evidence>
<dbReference type="PANTHER" id="PTHR10050:SF46">
    <property type="entry name" value="PROTEIN O-MANNOSYL-TRANSFERASE 2"/>
    <property type="match status" value="1"/>
</dbReference>
<dbReference type="UniPathway" id="UPA00378"/>
<reference evidence="4 5" key="1">
    <citation type="submission" date="2020-07" db="EMBL/GenBank/DDBJ databases">
        <title>Comparative genomics of pyrophilous fungi reveals a link between fire events and developmental genes.</title>
        <authorList>
            <consortium name="DOE Joint Genome Institute"/>
            <person name="Steindorff A.S."/>
            <person name="Carver A."/>
            <person name="Calhoun S."/>
            <person name="Stillman K."/>
            <person name="Liu H."/>
            <person name="Lipzen A."/>
            <person name="Pangilinan J."/>
            <person name="Labutti K."/>
            <person name="Bruns T.D."/>
            <person name="Grigoriev I.V."/>
        </authorList>
    </citation>
    <scope>NUCLEOTIDE SEQUENCE [LARGE SCALE GENOMIC DNA]</scope>
    <source>
        <strain evidence="4 5">CBS 144469</strain>
    </source>
</reference>
<dbReference type="InterPro" id="IPR016093">
    <property type="entry name" value="MIR_motif"/>
</dbReference>
<protein>
    <recommendedName>
        <fullName evidence="2">Dolichyl-phosphate-mannose--protein mannosyltransferase</fullName>
        <ecNumber evidence="2">2.4.1.109</ecNumber>
    </recommendedName>
</protein>
<dbReference type="Pfam" id="PF16192">
    <property type="entry name" value="PMT_4TMC"/>
    <property type="match status" value="1"/>
</dbReference>
<comment type="pathway">
    <text evidence="2">Protein modification; protein glycosylation.</text>
</comment>
<dbReference type="PROSITE" id="PS50919">
    <property type="entry name" value="MIR"/>
    <property type="match status" value="1"/>
</dbReference>
<gene>
    <name evidence="4" type="ORF">DFP72DRAFT_851608</name>
</gene>
<comment type="caution">
    <text evidence="4">The sequence shown here is derived from an EMBL/GenBank/DDBJ whole genome shotgun (WGS) entry which is preliminary data.</text>
</comment>
<keyword evidence="2" id="KW-0256">Endoplasmic reticulum</keyword>
<feature type="transmembrane region" description="Helical" evidence="2">
    <location>
        <begin position="289"/>
        <end position="312"/>
    </location>
</feature>
<feature type="transmembrane region" description="Helical" evidence="2">
    <location>
        <begin position="257"/>
        <end position="277"/>
    </location>
</feature>
<dbReference type="SUPFAM" id="SSF82109">
    <property type="entry name" value="MIR domain"/>
    <property type="match status" value="1"/>
</dbReference>
<accession>A0A8H6HPV7</accession>
<organism evidence="4 5">
    <name type="scientific">Ephemerocybe angulata</name>
    <dbReference type="NCBI Taxonomy" id="980116"/>
    <lineage>
        <taxon>Eukaryota</taxon>
        <taxon>Fungi</taxon>
        <taxon>Dikarya</taxon>
        <taxon>Basidiomycota</taxon>
        <taxon>Agaricomycotina</taxon>
        <taxon>Agaricomycetes</taxon>
        <taxon>Agaricomycetidae</taxon>
        <taxon>Agaricales</taxon>
        <taxon>Agaricineae</taxon>
        <taxon>Psathyrellaceae</taxon>
        <taxon>Ephemerocybe</taxon>
    </lineage>
</organism>
<keyword evidence="2 4" id="KW-0808">Transferase</keyword>
<feature type="transmembrane region" description="Helical" evidence="2">
    <location>
        <begin position="204"/>
        <end position="221"/>
    </location>
</feature>
<dbReference type="GO" id="GO:0005789">
    <property type="term" value="C:endoplasmic reticulum membrane"/>
    <property type="evidence" value="ECO:0007669"/>
    <property type="project" value="UniProtKB-SubCell"/>
</dbReference>
<dbReference type="EC" id="2.4.1.109" evidence="2"/>
<proteinExistence type="inferred from homology"/>
<comment type="catalytic activity">
    <reaction evidence="2">
        <text>a di-trans,poly-cis-dolichyl beta-D-mannosyl phosphate + L-seryl-[protein] = 3-O-(alpha-D-mannosyl)-L-seryl-[protein] + a di-trans,poly-cis-dolichyl phosphate + H(+)</text>
        <dbReference type="Rhea" id="RHEA:17377"/>
        <dbReference type="Rhea" id="RHEA-COMP:9863"/>
        <dbReference type="Rhea" id="RHEA-COMP:13546"/>
        <dbReference type="Rhea" id="RHEA-COMP:19498"/>
        <dbReference type="Rhea" id="RHEA-COMP:19501"/>
        <dbReference type="ChEBI" id="CHEBI:15378"/>
        <dbReference type="ChEBI" id="CHEBI:29999"/>
        <dbReference type="ChEBI" id="CHEBI:57683"/>
        <dbReference type="ChEBI" id="CHEBI:58211"/>
        <dbReference type="ChEBI" id="CHEBI:137321"/>
        <dbReference type="EC" id="2.4.1.109"/>
    </reaction>
</comment>
<sequence>MPAEVEKLREGQFKPFEQVTLEPYERDHAMDGGTIRLSHVPTGRNMHSHTVTAPLSKLNYEVSGYGNLSVGDNHYYWQVEIVDDTKRGSVGQVHSLTTRMRIKHGALGCYMGAANAVLPQWGLKQIEVSCDKENNKKDAHTGLAVPAGDMKLYKSPFLRDFWHLNVAMMTSNNALIPDPDKEDILASKPFDSRLAFPPSRLEDVTISLGVALLTFAVYILRRQRKDNDMDAREWDHFLYVGKIAFFGWGWAFHYVPFLIMGRFAVLMFGHVLDHFIFSSRCFSTRTKAIVFGVLPSILVATFWWFSGVAFVIDGLVNEHWGLKWRKVGWVIYETSLEALYRLASEFKMFMPSLDLAFLGSLGGVWESLCPIEDRGAV</sequence>
<dbReference type="Pfam" id="PF02815">
    <property type="entry name" value="MIR"/>
    <property type="match status" value="1"/>
</dbReference>
<comment type="catalytic activity">
    <reaction evidence="2">
        <text>a di-trans,poly-cis-dolichyl beta-D-mannosyl phosphate + L-threonyl-[protein] = 3-O-(alpha-D-mannosyl)-L-threonyl-[protein] + a di-trans,poly-cis-dolichyl phosphate + H(+)</text>
        <dbReference type="Rhea" id="RHEA:53396"/>
        <dbReference type="Rhea" id="RHEA-COMP:11060"/>
        <dbReference type="Rhea" id="RHEA-COMP:13547"/>
        <dbReference type="Rhea" id="RHEA-COMP:19498"/>
        <dbReference type="Rhea" id="RHEA-COMP:19501"/>
        <dbReference type="ChEBI" id="CHEBI:15378"/>
        <dbReference type="ChEBI" id="CHEBI:30013"/>
        <dbReference type="ChEBI" id="CHEBI:57683"/>
        <dbReference type="ChEBI" id="CHEBI:58211"/>
        <dbReference type="ChEBI" id="CHEBI:137323"/>
        <dbReference type="EC" id="2.4.1.109"/>
    </reaction>
</comment>
<keyword evidence="5" id="KW-1185">Reference proteome</keyword>
<evidence type="ECO:0000313" key="5">
    <source>
        <dbReference type="Proteomes" id="UP000521943"/>
    </source>
</evidence>
<comment type="function">
    <text evidence="2">Transfers mannose from Dol-P-mannose to Ser or Thr residues on proteins.</text>
</comment>
<name>A0A8H6HPV7_9AGAR</name>
<comment type="similarity">
    <text evidence="2">Belongs to the glycosyltransferase 39 family.</text>
</comment>
<dbReference type="GO" id="GO:0004169">
    <property type="term" value="F:dolichyl-phosphate-mannose-protein mannosyltransferase activity"/>
    <property type="evidence" value="ECO:0007669"/>
    <property type="project" value="UniProtKB-UniRule"/>
</dbReference>
<dbReference type="Gene3D" id="2.80.10.50">
    <property type="match status" value="1"/>
</dbReference>
<comment type="caution">
    <text evidence="2">Lacks conserved residue(s) required for the propagation of feature annotation.</text>
</comment>
<dbReference type="PANTHER" id="PTHR10050">
    <property type="entry name" value="DOLICHYL-PHOSPHATE-MANNOSE--PROTEIN MANNOSYLTRANSFERASE"/>
    <property type="match status" value="1"/>
</dbReference>
<dbReference type="EMBL" id="JACGCI010000056">
    <property type="protein sequence ID" value="KAF6750520.1"/>
    <property type="molecule type" value="Genomic_DNA"/>
</dbReference>
<keyword evidence="1" id="KW-0677">Repeat</keyword>